<protein>
    <submittedName>
        <fullName evidence="2">Uncharacterized protein</fullName>
    </submittedName>
</protein>
<evidence type="ECO:0000313" key="3">
    <source>
        <dbReference type="Proteomes" id="UP000198224"/>
    </source>
</evidence>
<dbReference type="AlphaFoldDB" id="A0A1C4WJ40"/>
<proteinExistence type="predicted"/>
<reference evidence="3" key="1">
    <citation type="submission" date="2016-06" db="EMBL/GenBank/DDBJ databases">
        <authorList>
            <person name="Varghese N."/>
            <person name="Submissions Spin"/>
        </authorList>
    </citation>
    <scope>NUCLEOTIDE SEQUENCE [LARGE SCALE GENOMIC DNA]</scope>
    <source>
        <strain evidence="3">DSM 45160</strain>
    </source>
</reference>
<dbReference type="EMBL" id="LT607409">
    <property type="protein sequence ID" value="SCE96173.1"/>
    <property type="molecule type" value="Genomic_DNA"/>
</dbReference>
<organism evidence="2 3">
    <name type="scientific">Micromonospora chokoriensis</name>
    <dbReference type="NCBI Taxonomy" id="356851"/>
    <lineage>
        <taxon>Bacteria</taxon>
        <taxon>Bacillati</taxon>
        <taxon>Actinomycetota</taxon>
        <taxon>Actinomycetes</taxon>
        <taxon>Micromonosporales</taxon>
        <taxon>Micromonosporaceae</taxon>
        <taxon>Micromonospora</taxon>
    </lineage>
</organism>
<evidence type="ECO:0000313" key="2">
    <source>
        <dbReference type="EMBL" id="SCE96173.1"/>
    </source>
</evidence>
<feature type="transmembrane region" description="Helical" evidence="1">
    <location>
        <begin position="112"/>
        <end position="133"/>
    </location>
</feature>
<evidence type="ECO:0000256" key="1">
    <source>
        <dbReference type="SAM" id="Phobius"/>
    </source>
</evidence>
<feature type="transmembrane region" description="Helical" evidence="1">
    <location>
        <begin position="54"/>
        <end position="80"/>
    </location>
</feature>
<dbReference type="Proteomes" id="UP000198224">
    <property type="component" value="Chromosome I"/>
</dbReference>
<accession>A0A1C4WJ40</accession>
<sequence length="264" mass="28218">MALDVSSASAKVIGLALLRKHLCHGCFAVRAVPVTPLPGGSTLLPMRSRGRRRLLNPLGAVYLAVFTVAGAIGALAATTWVRADRVALPGTVLWCVALMVAVLVVSPPPRMIMLSVAWLVSPLLMFVAAGGLWSTVLTQRGERVVATVIDVRDGKEKGRHLYYTLADQRDRRIPGELGMWPGSSIGASNNPEGGIGQRVVVVRDPEGLVDPRLPEEIDTGRGSLILLPGVFVILAVLCLLAGRPLPDEDAPQWWKPPGRSDALR</sequence>
<keyword evidence="3" id="KW-1185">Reference proteome</keyword>
<gene>
    <name evidence="2" type="ORF">GA0070612_2530</name>
</gene>
<keyword evidence="1" id="KW-1133">Transmembrane helix</keyword>
<keyword evidence="1" id="KW-0472">Membrane</keyword>
<feature type="transmembrane region" description="Helical" evidence="1">
    <location>
        <begin position="222"/>
        <end position="242"/>
    </location>
</feature>
<feature type="transmembrane region" description="Helical" evidence="1">
    <location>
        <begin position="86"/>
        <end position="105"/>
    </location>
</feature>
<keyword evidence="1" id="KW-0812">Transmembrane</keyword>
<name>A0A1C4WJ40_9ACTN</name>